<evidence type="ECO:0000259" key="2">
    <source>
        <dbReference type="PROSITE" id="PS50943"/>
    </source>
</evidence>
<evidence type="ECO:0000313" key="4">
    <source>
        <dbReference type="EMBL" id="KRK59966.1"/>
    </source>
</evidence>
<dbReference type="Proteomes" id="UP000051883">
    <property type="component" value="Unassembled WGS sequence"/>
</dbReference>
<dbReference type="STRING" id="525309.HMPREF0494_0473"/>
<dbReference type="PATRIC" id="fig|525309.8.peg.247"/>
<comment type="caution">
    <text evidence="3">The sequence shown here is derived from an EMBL/GenBank/DDBJ whole genome shotgun (WGS) entry which is preliminary data.</text>
</comment>
<dbReference type="InterPro" id="IPR010982">
    <property type="entry name" value="Lambda_DNA-bd_dom_sf"/>
</dbReference>
<dbReference type="SMART" id="SM00530">
    <property type="entry name" value="HTH_XRE"/>
    <property type="match status" value="1"/>
</dbReference>
<dbReference type="Pfam" id="PF01381">
    <property type="entry name" value="HTH_3"/>
    <property type="match status" value="1"/>
</dbReference>
<evidence type="ECO:0000313" key="5">
    <source>
        <dbReference type="Proteomes" id="UP000003675"/>
    </source>
</evidence>
<dbReference type="PANTHER" id="PTHR36924:SF1">
    <property type="entry name" value="ANTITOXIN HIGA-1"/>
    <property type="match status" value="1"/>
</dbReference>
<dbReference type="PROSITE" id="PS50943">
    <property type="entry name" value="HTH_CROC1"/>
    <property type="match status" value="1"/>
</dbReference>
<dbReference type="Gene3D" id="1.10.260.40">
    <property type="entry name" value="lambda repressor-like DNA-binding domains"/>
    <property type="match status" value="1"/>
</dbReference>
<accession>C8P579</accession>
<dbReference type="InterPro" id="IPR013430">
    <property type="entry name" value="Toxin_antidote_HigA"/>
</dbReference>
<protein>
    <submittedName>
        <fullName evidence="3">Addiction module antidote protein HigA</fullName>
    </submittedName>
    <submittedName>
        <fullName evidence="4">Xre family toxin-antitoxin system</fullName>
    </submittedName>
</protein>
<evidence type="ECO:0000313" key="6">
    <source>
        <dbReference type="Proteomes" id="UP000051883"/>
    </source>
</evidence>
<dbReference type="EMBL" id="ACLL01000013">
    <property type="protein sequence ID" value="EEW54290.1"/>
    <property type="molecule type" value="Genomic_DNA"/>
</dbReference>
<reference evidence="3 5" key="1">
    <citation type="submission" date="2009-09" db="EMBL/GenBank/DDBJ databases">
        <authorList>
            <person name="Qin X."/>
            <person name="Bachman B."/>
            <person name="Battles P."/>
            <person name="Bell A."/>
            <person name="Bess C."/>
            <person name="Bickham C."/>
            <person name="Chaboub L."/>
            <person name="Chen D."/>
            <person name="Coyle M."/>
            <person name="Deiros D.R."/>
            <person name="Dinh H."/>
            <person name="Forbes L."/>
            <person name="Fowler G."/>
            <person name="Francisco L."/>
            <person name="Fu Q."/>
            <person name="Gubbala S."/>
            <person name="Hale W."/>
            <person name="Han Y."/>
            <person name="Hemphill L."/>
            <person name="Highlander S.K."/>
            <person name="Hirani K."/>
            <person name="Hogues M."/>
            <person name="Jackson L."/>
            <person name="Jakkamsetti A."/>
            <person name="Javaid M."/>
            <person name="Jiang H."/>
            <person name="Korchina V."/>
            <person name="Kovar C."/>
            <person name="Lara F."/>
            <person name="Lee S."/>
            <person name="Mata R."/>
            <person name="Mathew T."/>
            <person name="Moen C."/>
            <person name="Morales K."/>
            <person name="Munidasa M."/>
            <person name="Nazareth L."/>
            <person name="Ngo R."/>
            <person name="Nguyen L."/>
            <person name="Okwuonu G."/>
            <person name="Ongeri F."/>
            <person name="Patil S."/>
            <person name="Petrosino J."/>
            <person name="Pham C."/>
            <person name="Pham P."/>
            <person name="Pu L.-L."/>
            <person name="Puazo M."/>
            <person name="Raj R."/>
            <person name="Reid J."/>
            <person name="Rouhana J."/>
            <person name="Saada N."/>
            <person name="Shang Y."/>
            <person name="Simmons D."/>
            <person name="Thornton R."/>
            <person name="Warren J."/>
            <person name="Weissenberger G."/>
            <person name="Zhang J."/>
            <person name="Zhang L."/>
            <person name="Zhou C."/>
            <person name="Zhu D."/>
            <person name="Muzny D."/>
            <person name="Worley K."/>
            <person name="Gibbs R."/>
        </authorList>
    </citation>
    <scope>NUCLEOTIDE SEQUENCE [LARGE SCALE GENOMIC DNA]</scope>
    <source>
        <strain evidence="3 5">DSM 16041</strain>
    </source>
</reference>
<evidence type="ECO:0000256" key="1">
    <source>
        <dbReference type="ARBA" id="ARBA00023125"/>
    </source>
</evidence>
<dbReference type="Proteomes" id="UP000003675">
    <property type="component" value="Unassembled WGS sequence"/>
</dbReference>
<keyword evidence="6" id="KW-1185">Reference proteome</keyword>
<dbReference type="SUPFAM" id="SSF47413">
    <property type="entry name" value="lambda repressor-like DNA-binding domains"/>
    <property type="match status" value="1"/>
</dbReference>
<dbReference type="InterPro" id="IPR001387">
    <property type="entry name" value="Cro/C1-type_HTH"/>
</dbReference>
<dbReference type="EMBL" id="AZDK01000010">
    <property type="protein sequence ID" value="KRK59966.1"/>
    <property type="molecule type" value="Genomic_DNA"/>
</dbReference>
<reference evidence="4 6" key="2">
    <citation type="journal article" date="2015" name="Genome Announc.">
        <title>Expanding the biotechnology potential of lactobacilli through comparative genomics of 213 strains and associated genera.</title>
        <authorList>
            <person name="Sun Z."/>
            <person name="Harris H.M."/>
            <person name="McCann A."/>
            <person name="Guo C."/>
            <person name="Argimon S."/>
            <person name="Zhang W."/>
            <person name="Yang X."/>
            <person name="Jeffery I.B."/>
            <person name="Cooney J.C."/>
            <person name="Kagawa T.F."/>
            <person name="Liu W."/>
            <person name="Song Y."/>
            <person name="Salvetti E."/>
            <person name="Wrobel A."/>
            <person name="Rasinkangas P."/>
            <person name="Parkhill J."/>
            <person name="Rea M.C."/>
            <person name="O'Sullivan O."/>
            <person name="Ritari J."/>
            <person name="Douillard F.P."/>
            <person name="Paul Ross R."/>
            <person name="Yang R."/>
            <person name="Briner A.E."/>
            <person name="Felis G.E."/>
            <person name="de Vos W.M."/>
            <person name="Barrangou R."/>
            <person name="Klaenhammer T.R."/>
            <person name="Caufield P.W."/>
            <person name="Cui Y."/>
            <person name="Zhang H."/>
            <person name="O'Toole P.W."/>
        </authorList>
    </citation>
    <scope>NUCLEOTIDE SEQUENCE [LARGE SCALE GENOMIC DNA]</scope>
    <source>
        <strain evidence="4 6">DSM 16041</strain>
    </source>
</reference>
<dbReference type="HOGENOM" id="CLU_2235085_0_0_9"/>
<dbReference type="CDD" id="cd00093">
    <property type="entry name" value="HTH_XRE"/>
    <property type="match status" value="1"/>
</dbReference>
<gene>
    <name evidence="3" type="primary">higA</name>
    <name evidence="4" type="ORF">FC31_GL000241</name>
    <name evidence="3" type="ORF">HMPREF0494_0473</name>
</gene>
<organism evidence="3 5">
    <name type="scientific">Limosilactobacillus antri DSM 16041</name>
    <dbReference type="NCBI Taxonomy" id="525309"/>
    <lineage>
        <taxon>Bacteria</taxon>
        <taxon>Bacillati</taxon>
        <taxon>Bacillota</taxon>
        <taxon>Bacilli</taxon>
        <taxon>Lactobacillales</taxon>
        <taxon>Lactobacillaceae</taxon>
        <taxon>Limosilactobacillus</taxon>
    </lineage>
</organism>
<dbReference type="AlphaFoldDB" id="C8P579"/>
<evidence type="ECO:0000313" key="3">
    <source>
        <dbReference type="EMBL" id="EEW54290.1"/>
    </source>
</evidence>
<dbReference type="NCBIfam" id="TIGR02607">
    <property type="entry name" value="antidote_HigA"/>
    <property type="match status" value="1"/>
</dbReference>
<feature type="domain" description="HTH cro/C1-type" evidence="2">
    <location>
        <begin position="30"/>
        <end position="84"/>
    </location>
</feature>
<name>C8P579_9LACO</name>
<dbReference type="eggNOG" id="COG3093">
    <property type="taxonomic scope" value="Bacteria"/>
</dbReference>
<dbReference type="GO" id="GO:0003677">
    <property type="term" value="F:DNA binding"/>
    <property type="evidence" value="ECO:0007669"/>
    <property type="project" value="UniProtKB-KW"/>
</dbReference>
<proteinExistence type="predicted"/>
<keyword evidence="1" id="KW-0238">DNA-binding</keyword>
<sequence length="121" mass="13870">MKIIIKELIVMLHRENKIRQYHTSSAADLLKEVMDHYDITQADLAARIGVTQKNVSDILNRKRFLTEVLALRIEKVMGISSQLLLSLDSNYKLAEAKKEGKLSNSEKPSPIFLKKYNWVTA</sequence>
<dbReference type="PANTHER" id="PTHR36924">
    <property type="entry name" value="ANTITOXIN HIGA-1"/>
    <property type="match status" value="1"/>
</dbReference>